<organism evidence="2">
    <name type="scientific">Phaffia rhodozyma</name>
    <name type="common">Yeast</name>
    <name type="synonym">Xanthophyllomyces dendrorhous</name>
    <dbReference type="NCBI Taxonomy" id="264483"/>
    <lineage>
        <taxon>Eukaryota</taxon>
        <taxon>Fungi</taxon>
        <taxon>Dikarya</taxon>
        <taxon>Basidiomycota</taxon>
        <taxon>Agaricomycotina</taxon>
        <taxon>Tremellomycetes</taxon>
        <taxon>Cystofilobasidiales</taxon>
        <taxon>Mrakiaceae</taxon>
        <taxon>Phaffia</taxon>
    </lineage>
</organism>
<reference evidence="2" key="1">
    <citation type="submission" date="2014-08" db="EMBL/GenBank/DDBJ databases">
        <authorList>
            <person name="Sharma Rahul"/>
            <person name="Thines Marco"/>
        </authorList>
    </citation>
    <scope>NUCLEOTIDE SEQUENCE</scope>
</reference>
<dbReference type="Gene3D" id="3.40.50.720">
    <property type="entry name" value="NAD(P)-binding Rossmann-like Domain"/>
    <property type="match status" value="1"/>
</dbReference>
<name>A0A0F7SXB4_PHARH</name>
<dbReference type="Pfam" id="PF13460">
    <property type="entry name" value="NAD_binding_10"/>
    <property type="match status" value="1"/>
</dbReference>
<sequence length="296" mass="32274">MKVFITGASGRMGTHIIPHLITRGHTVTGLVRSPESAKKIEALGATAVMGTLSDKDLLVKEAKNSDGVIHCAMNHKTNDMMASYQEEKEILDLFADSLEGTNKPIIMSSATGFLDLGSDETSVASNELTPRAATETSFLGYKTRGIRPIAVRLAINTHSPDEIHLFEAMLIGTGRKTGSIPYIRDIRWSTCNAEDAGLLYVLALEKAEPGTAVHALQDTVEVKVIAEALAKRLGLKTKEVTKDQVNEMNLGWLGSLLQMDQDVSTIWTRKTFGWEPKGQRLLDELDSSDDAYFGIA</sequence>
<dbReference type="GO" id="GO:0004029">
    <property type="term" value="F:aldehyde dehydrogenase (NAD+) activity"/>
    <property type="evidence" value="ECO:0007669"/>
    <property type="project" value="TreeGrafter"/>
</dbReference>
<dbReference type="EMBL" id="LN483332">
    <property type="protein sequence ID" value="CED85339.1"/>
    <property type="molecule type" value="Genomic_DNA"/>
</dbReference>
<dbReference type="PANTHER" id="PTHR48079">
    <property type="entry name" value="PROTEIN YEEZ"/>
    <property type="match status" value="1"/>
</dbReference>
<evidence type="ECO:0000259" key="1">
    <source>
        <dbReference type="Pfam" id="PF13460"/>
    </source>
</evidence>
<proteinExistence type="predicted"/>
<protein>
    <submittedName>
        <fullName evidence="2">Flavonol reductase/cinnamoyl-CoA reductase</fullName>
    </submittedName>
</protein>
<accession>A0A0F7SXB4</accession>
<feature type="domain" description="NAD(P)-binding" evidence="1">
    <location>
        <begin position="7"/>
        <end position="115"/>
    </location>
</feature>
<evidence type="ECO:0000313" key="2">
    <source>
        <dbReference type="EMBL" id="CED85339.1"/>
    </source>
</evidence>
<dbReference type="GO" id="GO:0005737">
    <property type="term" value="C:cytoplasm"/>
    <property type="evidence" value="ECO:0007669"/>
    <property type="project" value="TreeGrafter"/>
</dbReference>
<dbReference type="InterPro" id="IPR016040">
    <property type="entry name" value="NAD(P)-bd_dom"/>
</dbReference>
<dbReference type="AlphaFoldDB" id="A0A0F7SXB4"/>
<dbReference type="SUPFAM" id="SSF51735">
    <property type="entry name" value="NAD(P)-binding Rossmann-fold domains"/>
    <property type="match status" value="1"/>
</dbReference>
<dbReference type="InterPro" id="IPR036291">
    <property type="entry name" value="NAD(P)-bd_dom_sf"/>
</dbReference>
<dbReference type="PANTHER" id="PTHR48079:SF9">
    <property type="entry name" value="PUTATIVE-RELATED"/>
    <property type="match status" value="1"/>
</dbReference>
<dbReference type="InterPro" id="IPR051783">
    <property type="entry name" value="NAD(P)-dependent_oxidoreduct"/>
</dbReference>